<protein>
    <recommendedName>
        <fullName evidence="15">Stearoyl-CoA desaturase</fullName>
    </recommendedName>
</protein>
<dbReference type="PANTHER" id="PTHR11351">
    <property type="entry name" value="ACYL-COA DESATURASE"/>
    <property type="match status" value="1"/>
</dbReference>
<feature type="transmembrane region" description="Helical" evidence="12">
    <location>
        <begin position="20"/>
        <end position="41"/>
    </location>
</feature>
<evidence type="ECO:0000256" key="8">
    <source>
        <dbReference type="ARBA" id="ARBA00023098"/>
    </source>
</evidence>
<dbReference type="InterPro" id="IPR015876">
    <property type="entry name" value="Acyl-CoA_DS"/>
</dbReference>
<dbReference type="AlphaFoldDB" id="A0A7J6P0S0"/>
<dbReference type="CDD" id="cd03505">
    <property type="entry name" value="Delta9-FADS-like"/>
    <property type="match status" value="1"/>
</dbReference>
<evidence type="ECO:0000256" key="9">
    <source>
        <dbReference type="ARBA" id="ARBA00023136"/>
    </source>
</evidence>
<evidence type="ECO:0000256" key="3">
    <source>
        <dbReference type="ARBA" id="ARBA00022516"/>
    </source>
</evidence>
<proteinExistence type="inferred from homology"/>
<keyword evidence="8" id="KW-0443">Lipid metabolism</keyword>
<keyword evidence="3 11" id="KW-0444">Lipid biosynthesis</keyword>
<evidence type="ECO:0000256" key="2">
    <source>
        <dbReference type="ARBA" id="ARBA00009295"/>
    </source>
</evidence>
<accession>A0A7J6P0S0</accession>
<comment type="caution">
    <text evidence="13">The sequence shown here is derived from an EMBL/GenBank/DDBJ whole genome shotgun (WGS) entry which is preliminary data.</text>
</comment>
<evidence type="ECO:0000256" key="5">
    <source>
        <dbReference type="ARBA" id="ARBA00022832"/>
    </source>
</evidence>
<dbReference type="PRINTS" id="PR00075">
    <property type="entry name" value="FACDDSATRASE"/>
</dbReference>
<name>A0A7J6P0S0_PEROL</name>
<evidence type="ECO:0000256" key="10">
    <source>
        <dbReference type="ARBA" id="ARBA00023160"/>
    </source>
</evidence>
<feature type="transmembrane region" description="Helical" evidence="12">
    <location>
        <begin position="81"/>
        <end position="103"/>
    </location>
</feature>
<evidence type="ECO:0000256" key="1">
    <source>
        <dbReference type="ARBA" id="ARBA00004141"/>
    </source>
</evidence>
<evidence type="ECO:0000256" key="11">
    <source>
        <dbReference type="RuleBase" id="RU000581"/>
    </source>
</evidence>
<comment type="cofactor">
    <cofactor evidence="11">
        <name>Fe(2+)</name>
        <dbReference type="ChEBI" id="CHEBI:29033"/>
    </cofactor>
</comment>
<dbReference type="PANTHER" id="PTHR11351:SF31">
    <property type="entry name" value="DESATURASE 1, ISOFORM A-RELATED"/>
    <property type="match status" value="1"/>
</dbReference>
<feature type="transmembrane region" description="Helical" evidence="12">
    <location>
        <begin position="169"/>
        <end position="187"/>
    </location>
</feature>
<evidence type="ECO:0000313" key="14">
    <source>
        <dbReference type="Proteomes" id="UP000541610"/>
    </source>
</evidence>
<keyword evidence="6 12" id="KW-1133">Transmembrane helix</keyword>
<gene>
    <name evidence="13" type="ORF">FOZ60_001267</name>
</gene>
<evidence type="ECO:0000256" key="6">
    <source>
        <dbReference type="ARBA" id="ARBA00022989"/>
    </source>
</evidence>
<evidence type="ECO:0000313" key="13">
    <source>
        <dbReference type="EMBL" id="KAF4689668.1"/>
    </source>
</evidence>
<dbReference type="Proteomes" id="UP000541610">
    <property type="component" value="Unassembled WGS sequence"/>
</dbReference>
<keyword evidence="5" id="KW-0276">Fatty acid metabolism</keyword>
<keyword evidence="10 11" id="KW-0275">Fatty acid biosynthesis</keyword>
<dbReference type="GO" id="GO:0005506">
    <property type="term" value="F:iron ion binding"/>
    <property type="evidence" value="ECO:0007669"/>
    <property type="project" value="TreeGrafter"/>
</dbReference>
<keyword evidence="9 12" id="KW-0472">Membrane</keyword>
<evidence type="ECO:0008006" key="15">
    <source>
        <dbReference type="Google" id="ProtNLM"/>
    </source>
</evidence>
<evidence type="ECO:0000256" key="7">
    <source>
        <dbReference type="ARBA" id="ARBA00023002"/>
    </source>
</evidence>
<sequence>MMSSPTTTNPNMKEPLCMNWPMIIYISLVHIIGCYGIYNAIANPHHLYTYLWTLSLWIISGLGITAGAHRLWSHRSYKARYALRVVLMLFNSIANQGSVIHWVRDHRVHHLYSDTDKDPHDSQRGFFYSHVGWLLVRKPKVVLDAGRKISFQDLYKDNILLLQHRLCPWWNMVWCFIFPAIVGYYLWNESMINGILLPGVFRYCFVLHATWCVNSVVHRWGPKPYDITSKTTECGMVAFLALGEGWHNWHHTFDWDYVTAEMDAIKQYNPTKIFIDIMYYLGLAYDLRRANPKGWEHFKARNLRKLGDEYYVIETIEGRAPFCYRSTTYKRRHVSTDNNDDGKAITRRLSSLVDNMSTDEGE</sequence>
<comment type="similarity">
    <text evidence="2 11">Belongs to the fatty acid desaturase type 1 family.</text>
</comment>
<dbReference type="GO" id="GO:0004768">
    <property type="term" value="F:stearoyl-CoA 9-desaturase activity"/>
    <property type="evidence" value="ECO:0007669"/>
    <property type="project" value="TreeGrafter"/>
</dbReference>
<feature type="transmembrane region" description="Helical" evidence="12">
    <location>
        <begin position="47"/>
        <end position="69"/>
    </location>
</feature>
<dbReference type="OrthoDB" id="1533126at2759"/>
<evidence type="ECO:0000256" key="12">
    <source>
        <dbReference type="SAM" id="Phobius"/>
    </source>
</evidence>
<dbReference type="EMBL" id="JABANP010000118">
    <property type="protein sequence ID" value="KAF4689668.1"/>
    <property type="molecule type" value="Genomic_DNA"/>
</dbReference>
<reference evidence="13 14" key="1">
    <citation type="submission" date="2020-04" db="EMBL/GenBank/DDBJ databases">
        <title>Perkinsus olseni comparative genomics.</title>
        <authorList>
            <person name="Bogema D.R."/>
        </authorList>
    </citation>
    <scope>NUCLEOTIDE SEQUENCE [LARGE SCALE GENOMIC DNA]</scope>
    <source>
        <strain evidence="13">00978-12</strain>
    </source>
</reference>
<organism evidence="13 14">
    <name type="scientific">Perkinsus olseni</name>
    <name type="common">Perkinsus atlanticus</name>
    <dbReference type="NCBI Taxonomy" id="32597"/>
    <lineage>
        <taxon>Eukaryota</taxon>
        <taxon>Sar</taxon>
        <taxon>Alveolata</taxon>
        <taxon>Perkinsozoa</taxon>
        <taxon>Perkinsea</taxon>
        <taxon>Perkinsida</taxon>
        <taxon>Perkinsidae</taxon>
        <taxon>Perkinsus</taxon>
    </lineage>
</organism>
<comment type="domain">
    <text evidence="11">The histidine box domains are involved in binding the catalytic metal ions.</text>
</comment>
<dbReference type="GO" id="GO:0005789">
    <property type="term" value="C:endoplasmic reticulum membrane"/>
    <property type="evidence" value="ECO:0007669"/>
    <property type="project" value="TreeGrafter"/>
</dbReference>
<dbReference type="GO" id="GO:0006636">
    <property type="term" value="P:unsaturated fatty acid biosynthetic process"/>
    <property type="evidence" value="ECO:0007669"/>
    <property type="project" value="TreeGrafter"/>
</dbReference>
<comment type="subcellular location">
    <subcellularLocation>
        <location evidence="1">Membrane</location>
        <topology evidence="1">Multi-pass membrane protein</topology>
    </subcellularLocation>
</comment>
<keyword evidence="7 11" id="KW-0560">Oxidoreductase</keyword>
<keyword evidence="4 11" id="KW-0812">Transmembrane</keyword>
<evidence type="ECO:0000256" key="4">
    <source>
        <dbReference type="ARBA" id="ARBA00022692"/>
    </source>
</evidence>